<gene>
    <name evidence="2" type="ORF">Ccrd_021402</name>
</gene>
<evidence type="ECO:0000313" key="3">
    <source>
        <dbReference type="Proteomes" id="UP000243975"/>
    </source>
</evidence>
<dbReference type="PANTHER" id="PTHR36078">
    <property type="entry name" value="BNACNNG21220D PROTEIN"/>
    <property type="match status" value="1"/>
</dbReference>
<dbReference type="Gramene" id="KVI00427">
    <property type="protein sequence ID" value="KVI00427"/>
    <property type="gene ID" value="Ccrd_021402"/>
</dbReference>
<dbReference type="Proteomes" id="UP000243975">
    <property type="component" value="Unassembled WGS sequence"/>
</dbReference>
<evidence type="ECO:0000313" key="2">
    <source>
        <dbReference type="EMBL" id="KVI00427.1"/>
    </source>
</evidence>
<organism evidence="2 3">
    <name type="scientific">Cynara cardunculus var. scolymus</name>
    <name type="common">Globe artichoke</name>
    <name type="synonym">Cynara scolymus</name>
    <dbReference type="NCBI Taxonomy" id="59895"/>
    <lineage>
        <taxon>Eukaryota</taxon>
        <taxon>Viridiplantae</taxon>
        <taxon>Streptophyta</taxon>
        <taxon>Embryophyta</taxon>
        <taxon>Tracheophyta</taxon>
        <taxon>Spermatophyta</taxon>
        <taxon>Magnoliopsida</taxon>
        <taxon>eudicotyledons</taxon>
        <taxon>Gunneridae</taxon>
        <taxon>Pentapetalae</taxon>
        <taxon>asterids</taxon>
        <taxon>campanulids</taxon>
        <taxon>Asterales</taxon>
        <taxon>Asteraceae</taxon>
        <taxon>Carduoideae</taxon>
        <taxon>Cardueae</taxon>
        <taxon>Carduinae</taxon>
        <taxon>Cynara</taxon>
    </lineage>
</organism>
<dbReference type="PANTHER" id="PTHR36078:SF2">
    <property type="entry name" value="OS09G0473966 PROTEIN"/>
    <property type="match status" value="1"/>
</dbReference>
<feature type="region of interest" description="Disordered" evidence="1">
    <location>
        <begin position="101"/>
        <end position="133"/>
    </location>
</feature>
<reference evidence="2 3" key="1">
    <citation type="journal article" date="2016" name="Sci. Rep.">
        <title>The genome sequence of the outbreeding globe artichoke constructed de novo incorporating a phase-aware low-pass sequencing strategy of F1 progeny.</title>
        <authorList>
            <person name="Scaglione D."/>
            <person name="Reyes-Chin-Wo S."/>
            <person name="Acquadro A."/>
            <person name="Froenicke L."/>
            <person name="Portis E."/>
            <person name="Beitel C."/>
            <person name="Tirone M."/>
            <person name="Mauro R."/>
            <person name="Lo Monaco A."/>
            <person name="Mauromicale G."/>
            <person name="Faccioli P."/>
            <person name="Cattivelli L."/>
            <person name="Rieseberg L."/>
            <person name="Michelmore R."/>
            <person name="Lanteri S."/>
        </authorList>
    </citation>
    <scope>NUCLEOTIDE SEQUENCE [LARGE SCALE GENOMIC DNA]</scope>
    <source>
        <strain evidence="2">2C</strain>
    </source>
</reference>
<comment type="caution">
    <text evidence="2">The sequence shown here is derived from an EMBL/GenBank/DDBJ whole genome shotgun (WGS) entry which is preliminary data.</text>
</comment>
<proteinExistence type="predicted"/>
<evidence type="ECO:0000256" key="1">
    <source>
        <dbReference type="SAM" id="MobiDB-lite"/>
    </source>
</evidence>
<sequence length="156" mass="17261">MEGSKKGTSKDTMSNLEKLQADFAVYLRHKYFSGKDIEGEEIFEEIAKIGGMTIKGSRFPPTSSYEDPVAYRNGFTASCVEVEKNLLADLVDEENRIPRLEYPVKPARNQVEPLGVQDTSDDSSDSLQEISADAWNEVQSAIKQAKSGVGPSQKRP</sequence>
<accession>A0A103Y0T9</accession>
<name>A0A103Y0T9_CYNCS</name>
<dbReference type="EMBL" id="LEKV01003390">
    <property type="protein sequence ID" value="KVI00427.1"/>
    <property type="molecule type" value="Genomic_DNA"/>
</dbReference>
<dbReference type="AlphaFoldDB" id="A0A103Y0T9"/>
<protein>
    <submittedName>
        <fullName evidence="2">Uncharacterized protein</fullName>
    </submittedName>
</protein>
<keyword evidence="3" id="KW-1185">Reference proteome</keyword>